<reference evidence="1 2" key="1">
    <citation type="submission" date="2016-11" db="EMBL/GenBank/DDBJ databases">
        <title>Mixed transmission modes and dynamic genome evolution in an obligate animal-bacterial symbiosis.</title>
        <authorList>
            <person name="Russell S.L."/>
            <person name="Corbett-Detig R.B."/>
            <person name="Cavanaugh C.M."/>
        </authorList>
    </citation>
    <scope>NUCLEOTIDE SEQUENCE [LARGE SCALE GENOMIC DNA]</scope>
    <source>
        <strain evidence="1">MA-KB16</strain>
    </source>
</reference>
<dbReference type="EMBL" id="MPNX01000049">
    <property type="protein sequence ID" value="OOY33766.1"/>
    <property type="molecule type" value="Genomic_DNA"/>
</dbReference>
<evidence type="ECO:0000313" key="2">
    <source>
        <dbReference type="Proteomes" id="UP000190962"/>
    </source>
</evidence>
<organism evidence="1 2">
    <name type="scientific">Solemya velum gill symbiont</name>
    <dbReference type="NCBI Taxonomy" id="2340"/>
    <lineage>
        <taxon>Bacteria</taxon>
        <taxon>Pseudomonadati</taxon>
        <taxon>Pseudomonadota</taxon>
        <taxon>Gammaproteobacteria</taxon>
        <taxon>sulfur-oxidizing symbionts</taxon>
    </lineage>
</organism>
<proteinExistence type="predicted"/>
<protein>
    <submittedName>
        <fullName evidence="1">Uncharacterized protein</fullName>
    </submittedName>
</protein>
<evidence type="ECO:0000313" key="1">
    <source>
        <dbReference type="EMBL" id="OOY33766.1"/>
    </source>
</evidence>
<gene>
    <name evidence="1" type="ORF">BOV88_13530</name>
</gene>
<accession>A0A1T2CFX9</accession>
<dbReference type="AlphaFoldDB" id="A0A1T2CFX9"/>
<dbReference type="Proteomes" id="UP000190962">
    <property type="component" value="Unassembled WGS sequence"/>
</dbReference>
<name>A0A1T2CFX9_SOVGS</name>
<comment type="caution">
    <text evidence="1">The sequence shown here is derived from an EMBL/GenBank/DDBJ whole genome shotgun (WGS) entry which is preliminary data.</text>
</comment>
<sequence length="130" mass="15137">MEIDWFDYMRGYCLYVIELFGVYRPHGPSRKGHTRLELNFGTALLETETVTASVTVVAKFPALMRVEASRKVNTLELTKKLRPHLGRRLGDVCPSDRLPDHVTGKLKFYVVNTDERRLHGDHWVLFYFPK</sequence>